<feature type="binding site" evidence="8">
    <location>
        <position position="38"/>
    </location>
    <ligand>
        <name>Mg(2+)</name>
        <dbReference type="ChEBI" id="CHEBI:18420"/>
    </ligand>
</feature>
<feature type="binding site" evidence="8">
    <location>
        <position position="189"/>
    </location>
    <ligand>
        <name>ATP</name>
        <dbReference type="ChEBI" id="CHEBI:30616"/>
    </ligand>
</feature>
<dbReference type="HAMAP" id="MF_00193">
    <property type="entry name" value="NadE_ammonia_dep"/>
    <property type="match status" value="1"/>
</dbReference>
<feature type="binding site" evidence="8">
    <location>
        <position position="167"/>
    </location>
    <ligand>
        <name>ATP</name>
        <dbReference type="ChEBI" id="CHEBI:30616"/>
    </ligand>
</feature>
<keyword evidence="3 8" id="KW-0479">Metal-binding</keyword>
<evidence type="ECO:0000313" key="13">
    <source>
        <dbReference type="Proteomes" id="UP000034063"/>
    </source>
</evidence>
<comment type="pathway">
    <text evidence="8">Cofactor biosynthesis; NAD(+) biosynthesis; NAD(+) from deamido-NAD(+) (ammonia route): step 1/1.</text>
</comment>
<evidence type="ECO:0000256" key="10">
    <source>
        <dbReference type="RuleBase" id="RU003812"/>
    </source>
</evidence>
<evidence type="ECO:0000256" key="7">
    <source>
        <dbReference type="ARBA" id="ARBA00023027"/>
    </source>
</evidence>
<dbReference type="Gene3D" id="3.40.50.620">
    <property type="entry name" value="HUPs"/>
    <property type="match status" value="1"/>
</dbReference>
<dbReference type="CDD" id="cd00553">
    <property type="entry name" value="NAD_synthase"/>
    <property type="match status" value="1"/>
</dbReference>
<dbReference type="EC" id="6.3.1.5" evidence="8 10"/>
<keyword evidence="7 8" id="KW-0520">NAD</keyword>
<name>A0A0G1KHT4_9BACT</name>
<evidence type="ECO:0000256" key="5">
    <source>
        <dbReference type="ARBA" id="ARBA00022840"/>
    </source>
</evidence>
<reference evidence="12 13" key="1">
    <citation type="journal article" date="2015" name="Nature">
        <title>rRNA introns, odd ribosomes, and small enigmatic genomes across a large radiation of phyla.</title>
        <authorList>
            <person name="Brown C.T."/>
            <person name="Hug L.A."/>
            <person name="Thomas B.C."/>
            <person name="Sharon I."/>
            <person name="Castelle C.J."/>
            <person name="Singh A."/>
            <person name="Wilkins M.J."/>
            <person name="Williams K.H."/>
            <person name="Banfield J.F."/>
        </authorList>
    </citation>
    <scope>NUCLEOTIDE SEQUENCE [LARGE SCALE GENOMIC DNA]</scope>
</reference>
<feature type="binding site" evidence="8">
    <location>
        <position position="158"/>
    </location>
    <ligand>
        <name>deamido-NAD(+)</name>
        <dbReference type="ChEBI" id="CHEBI:58437"/>
        <note>ligand shared between two neighboring subunits</note>
    </ligand>
</feature>
<comment type="function">
    <text evidence="8">Catalyzes the ATP-dependent amidation of deamido-NAD to form NAD. Uses ammonia as a nitrogen source.</text>
</comment>
<feature type="binding site" evidence="8">
    <location>
        <position position="138"/>
    </location>
    <ligand>
        <name>ATP</name>
        <dbReference type="ChEBI" id="CHEBI:30616"/>
    </ligand>
</feature>
<dbReference type="PANTHER" id="PTHR23090:SF9">
    <property type="entry name" value="GLUTAMINE-DEPENDENT NAD(+) SYNTHETASE"/>
    <property type="match status" value="1"/>
</dbReference>
<protein>
    <recommendedName>
        <fullName evidence="8 10">NH(3)-dependent NAD(+) synthetase</fullName>
        <ecNumber evidence="8 10">6.3.1.5</ecNumber>
    </recommendedName>
</protein>
<dbReference type="InterPro" id="IPR014729">
    <property type="entry name" value="Rossmann-like_a/b/a_fold"/>
</dbReference>
<keyword evidence="4 8" id="KW-0547">Nucleotide-binding</keyword>
<evidence type="ECO:0000256" key="6">
    <source>
        <dbReference type="ARBA" id="ARBA00022842"/>
    </source>
</evidence>
<evidence type="ECO:0000256" key="9">
    <source>
        <dbReference type="RuleBase" id="RU003811"/>
    </source>
</evidence>
<evidence type="ECO:0000313" key="12">
    <source>
        <dbReference type="EMBL" id="KKT47439.1"/>
    </source>
</evidence>
<dbReference type="NCBIfam" id="NF010587">
    <property type="entry name" value="PRK13980.1"/>
    <property type="match status" value="1"/>
</dbReference>
<evidence type="ECO:0000256" key="4">
    <source>
        <dbReference type="ARBA" id="ARBA00022741"/>
    </source>
</evidence>
<dbReference type="InterPro" id="IPR003694">
    <property type="entry name" value="NAD_synthase"/>
</dbReference>
<feature type="binding site" description="in other chain" evidence="8">
    <location>
        <position position="118"/>
    </location>
    <ligand>
        <name>deamido-NAD(+)</name>
        <dbReference type="ChEBI" id="CHEBI:58437"/>
        <note>ligand shared between two neighboring subunits</note>
    </ligand>
</feature>
<comment type="subunit">
    <text evidence="8">Homodimer.</text>
</comment>
<dbReference type="PANTHER" id="PTHR23090">
    <property type="entry name" value="NH 3 /GLUTAMINE-DEPENDENT NAD + SYNTHETASE"/>
    <property type="match status" value="1"/>
</dbReference>
<dbReference type="GO" id="GO:0005524">
    <property type="term" value="F:ATP binding"/>
    <property type="evidence" value="ECO:0007669"/>
    <property type="project" value="UniProtKB-UniRule"/>
</dbReference>
<keyword evidence="6 8" id="KW-0460">Magnesium</keyword>
<dbReference type="GO" id="GO:0009435">
    <property type="term" value="P:NAD+ biosynthetic process"/>
    <property type="evidence" value="ECO:0007669"/>
    <property type="project" value="UniProtKB-UniRule"/>
</dbReference>
<dbReference type="AlphaFoldDB" id="A0A0G1KHT4"/>
<keyword evidence="5 8" id="KW-0067">ATP-binding</keyword>
<dbReference type="GO" id="GO:0004359">
    <property type="term" value="F:glutaminase activity"/>
    <property type="evidence" value="ECO:0007669"/>
    <property type="project" value="InterPro"/>
</dbReference>
<comment type="similarity">
    <text evidence="1 8 9">Belongs to the NAD synthetase family.</text>
</comment>
<dbReference type="GO" id="GO:0003952">
    <property type="term" value="F:NAD+ synthase (glutamine-hydrolyzing) activity"/>
    <property type="evidence" value="ECO:0007669"/>
    <property type="project" value="InterPro"/>
</dbReference>
<dbReference type="GO" id="GO:0008795">
    <property type="term" value="F:NAD+ synthase activity"/>
    <property type="evidence" value="ECO:0007669"/>
    <property type="project" value="UniProtKB-UniRule"/>
</dbReference>
<dbReference type="GO" id="GO:0046872">
    <property type="term" value="F:metal ion binding"/>
    <property type="evidence" value="ECO:0007669"/>
    <property type="project" value="UniProtKB-KW"/>
</dbReference>
<gene>
    <name evidence="8" type="primary">nadE</name>
    <name evidence="12" type="ORF">UW37_C0007G0005</name>
</gene>
<feature type="binding site" evidence="8">
    <location>
        <position position="143"/>
    </location>
    <ligand>
        <name>Mg(2+)</name>
        <dbReference type="ChEBI" id="CHEBI:18420"/>
    </ligand>
</feature>
<sequence>MKEIDVSREAKRIAFFLKETFERAGFSQAVIGVSGGVDSAVSLALTVKALGENNVFPILMPYGVLNTQGVLDAMEAINQLHIPLTHVVRIDIKPAVDVIVGKEMLGMDNVRKGNIMARVRMIYLFDQAKKRNALVVGTENKTEHVLGYFTRYGDSASDIEPFAHLYKTQVVELAKHLQIPQSILEKPPTAGLWPEQTDEKDFGFSYKDADHILSLLYDEKKTIEEVVGVGFDRTLVEKIQTRVSKNSFKHTTPYKISPSPLVVLIDSSTGGELKDNVG</sequence>
<dbReference type="Pfam" id="PF02540">
    <property type="entry name" value="NAD_synthase"/>
    <property type="match status" value="1"/>
</dbReference>
<dbReference type="GO" id="GO:0005737">
    <property type="term" value="C:cytoplasm"/>
    <property type="evidence" value="ECO:0007669"/>
    <property type="project" value="InterPro"/>
</dbReference>
<organism evidence="12 13">
    <name type="scientific">Candidatus Gottesmanbacteria bacterium GW2011_GWA2_44_17</name>
    <dbReference type="NCBI Taxonomy" id="1618444"/>
    <lineage>
        <taxon>Bacteria</taxon>
        <taxon>Candidatus Gottesmaniibacteriota</taxon>
    </lineage>
</organism>
<dbReference type="Proteomes" id="UP000034063">
    <property type="component" value="Unassembled WGS sequence"/>
</dbReference>
<dbReference type="InterPro" id="IPR022310">
    <property type="entry name" value="NAD/GMP_synthase"/>
</dbReference>
<evidence type="ECO:0000256" key="8">
    <source>
        <dbReference type="HAMAP-Rule" id="MF_00193"/>
    </source>
</evidence>
<evidence type="ECO:0000256" key="3">
    <source>
        <dbReference type="ARBA" id="ARBA00022723"/>
    </source>
</evidence>
<dbReference type="InterPro" id="IPR022926">
    <property type="entry name" value="NH(3)-dep_NAD(+)_synth"/>
</dbReference>
<feature type="domain" description="NAD/GMP synthase" evidence="11">
    <location>
        <begin position="11"/>
        <end position="253"/>
    </location>
</feature>
<keyword evidence="2 8" id="KW-0436">Ligase</keyword>
<dbReference type="UniPathway" id="UPA00253">
    <property type="reaction ID" value="UER00333"/>
</dbReference>
<comment type="catalytic activity">
    <reaction evidence="8 10">
        <text>deamido-NAD(+) + NH4(+) + ATP = AMP + diphosphate + NAD(+) + H(+)</text>
        <dbReference type="Rhea" id="RHEA:21188"/>
        <dbReference type="ChEBI" id="CHEBI:15378"/>
        <dbReference type="ChEBI" id="CHEBI:28938"/>
        <dbReference type="ChEBI" id="CHEBI:30616"/>
        <dbReference type="ChEBI" id="CHEBI:33019"/>
        <dbReference type="ChEBI" id="CHEBI:57540"/>
        <dbReference type="ChEBI" id="CHEBI:58437"/>
        <dbReference type="ChEBI" id="CHEBI:456215"/>
        <dbReference type="EC" id="6.3.1.5"/>
    </reaction>
</comment>
<evidence type="ECO:0000259" key="11">
    <source>
        <dbReference type="Pfam" id="PF02540"/>
    </source>
</evidence>
<evidence type="ECO:0000256" key="1">
    <source>
        <dbReference type="ARBA" id="ARBA00005859"/>
    </source>
</evidence>
<evidence type="ECO:0000256" key="2">
    <source>
        <dbReference type="ARBA" id="ARBA00022598"/>
    </source>
</evidence>
<proteinExistence type="inferred from homology"/>
<dbReference type="NCBIfam" id="TIGR00552">
    <property type="entry name" value="nadE"/>
    <property type="match status" value="1"/>
</dbReference>
<feature type="binding site" evidence="8">
    <location>
        <begin position="32"/>
        <end position="39"/>
    </location>
    <ligand>
        <name>ATP</name>
        <dbReference type="ChEBI" id="CHEBI:30616"/>
    </ligand>
</feature>
<dbReference type="FunFam" id="3.40.50.620:FF:000106">
    <property type="entry name" value="Glutamine-dependent NAD(+) synthetase"/>
    <property type="match status" value="1"/>
</dbReference>
<dbReference type="EMBL" id="LCIB01000007">
    <property type="protein sequence ID" value="KKT47439.1"/>
    <property type="molecule type" value="Genomic_DNA"/>
</dbReference>
<accession>A0A0G1KHT4</accession>
<comment type="caution">
    <text evidence="8">Lacks conserved residue(s) required for the propagation of feature annotation.</text>
</comment>
<comment type="caution">
    <text evidence="12">The sequence shown here is derived from an EMBL/GenBank/DDBJ whole genome shotgun (WGS) entry which is preliminary data.</text>
</comment>
<dbReference type="SUPFAM" id="SSF52402">
    <property type="entry name" value="Adenine nucleotide alpha hydrolases-like"/>
    <property type="match status" value="1"/>
</dbReference>